<proteinExistence type="predicted"/>
<evidence type="ECO:0000313" key="3">
    <source>
        <dbReference type="Proteomes" id="UP000294814"/>
    </source>
</evidence>
<reference evidence="2 3" key="1">
    <citation type="submission" date="2019-03" db="EMBL/GenBank/DDBJ databases">
        <title>Novel species of Flavobacterium.</title>
        <authorList>
            <person name="Liu Q."/>
            <person name="Xin Y.-H."/>
        </authorList>
    </citation>
    <scope>NUCLEOTIDE SEQUENCE [LARGE SCALE GENOMIC DNA]</scope>
    <source>
        <strain evidence="2 3">LB3P52</strain>
    </source>
</reference>
<protein>
    <submittedName>
        <fullName evidence="2">DUF4252 domain-containing protein</fullName>
    </submittedName>
</protein>
<evidence type="ECO:0000256" key="1">
    <source>
        <dbReference type="SAM" id="SignalP"/>
    </source>
</evidence>
<keyword evidence="3" id="KW-1185">Reference proteome</keyword>
<gene>
    <name evidence="2" type="ORF">E0I26_15565</name>
</gene>
<feature type="chain" id="PRO_5020618835" evidence="1">
    <location>
        <begin position="29"/>
        <end position="182"/>
    </location>
</feature>
<comment type="caution">
    <text evidence="2">The sequence shown here is derived from an EMBL/GenBank/DDBJ whole genome shotgun (WGS) entry which is preliminary data.</text>
</comment>
<feature type="signal peptide" evidence="1">
    <location>
        <begin position="1"/>
        <end position="28"/>
    </location>
</feature>
<dbReference type="AlphaFoldDB" id="A0A4R5F3Q0"/>
<dbReference type="InterPro" id="IPR025348">
    <property type="entry name" value="DUF4252"/>
</dbReference>
<sequence length="182" mass="20409">MNNNFNKSKKIILTLVFALVSSTFFAQATFDKFDGQEGVTSIIVNKKMFDLMSKVKMDTSDRETQQYLSLIKKLDDLKVFTTKSARIEGEMKAVADKYIKTAGLEELMRVNENGRSVKILVKSGASDSQIRELFMFIEGAKNDDTVLMSLKGNFDLNEISVLTNKMKIPGGEDLKKATKGKK</sequence>
<dbReference type="EMBL" id="SMLG01000016">
    <property type="protein sequence ID" value="TDE41857.1"/>
    <property type="molecule type" value="Genomic_DNA"/>
</dbReference>
<evidence type="ECO:0000313" key="2">
    <source>
        <dbReference type="EMBL" id="TDE41857.1"/>
    </source>
</evidence>
<name>A0A4R5F3Q0_9FLAO</name>
<dbReference type="Pfam" id="PF14060">
    <property type="entry name" value="DUF4252"/>
    <property type="match status" value="1"/>
</dbReference>
<accession>A0A4R5F3Q0</accession>
<dbReference type="OrthoDB" id="705638at2"/>
<keyword evidence="1" id="KW-0732">Signal</keyword>
<organism evidence="2 3">
    <name type="scientific">Flavobacterium rhamnosiphilum</name>
    <dbReference type="NCBI Taxonomy" id="2541724"/>
    <lineage>
        <taxon>Bacteria</taxon>
        <taxon>Pseudomonadati</taxon>
        <taxon>Bacteroidota</taxon>
        <taxon>Flavobacteriia</taxon>
        <taxon>Flavobacteriales</taxon>
        <taxon>Flavobacteriaceae</taxon>
        <taxon>Flavobacterium</taxon>
    </lineage>
</organism>
<dbReference type="Proteomes" id="UP000294814">
    <property type="component" value="Unassembled WGS sequence"/>
</dbReference>